<evidence type="ECO:0000259" key="5">
    <source>
        <dbReference type="Pfam" id="PF18569"/>
    </source>
</evidence>
<evidence type="ECO:0000256" key="1">
    <source>
        <dbReference type="ARBA" id="ARBA00004496"/>
    </source>
</evidence>
<dbReference type="Pfam" id="PF18569">
    <property type="entry name" value="Thioredoxin_16"/>
    <property type="match status" value="1"/>
</dbReference>
<keyword evidence="2" id="KW-0963">Cytoplasm</keyword>
<dbReference type="OrthoDB" id="6261826at2759"/>
<feature type="compositionally biased region" description="Polar residues" evidence="4">
    <location>
        <begin position="173"/>
        <end position="186"/>
    </location>
</feature>
<evidence type="ECO:0000313" key="6">
    <source>
        <dbReference type="EMBL" id="VDD81204.1"/>
    </source>
</evidence>
<evidence type="ECO:0000256" key="3">
    <source>
        <dbReference type="ARBA" id="ARBA00022917"/>
    </source>
</evidence>
<evidence type="ECO:0000256" key="2">
    <source>
        <dbReference type="ARBA" id="ARBA00022490"/>
    </source>
</evidence>
<proteinExistence type="predicted"/>
<dbReference type="InterPro" id="IPR041503">
    <property type="entry name" value="AIMP2_thioredoxin"/>
</dbReference>
<dbReference type="GO" id="GO:0006412">
    <property type="term" value="P:translation"/>
    <property type="evidence" value="ECO:0007669"/>
    <property type="project" value="UniProtKB-KW"/>
</dbReference>
<feature type="region of interest" description="Disordered" evidence="4">
    <location>
        <begin position="115"/>
        <end position="134"/>
    </location>
</feature>
<dbReference type="InterPro" id="IPR042360">
    <property type="entry name" value="AIMP2"/>
</dbReference>
<keyword evidence="3" id="KW-0648">Protein biosynthesis</keyword>
<comment type="subcellular location">
    <subcellularLocation>
        <location evidence="1">Cytoplasm</location>
    </subcellularLocation>
</comment>
<dbReference type="Gene3D" id="1.20.1050.130">
    <property type="match status" value="1"/>
</dbReference>
<dbReference type="EMBL" id="UXSR01005338">
    <property type="protein sequence ID" value="VDD81204.1"/>
    <property type="molecule type" value="Genomic_DNA"/>
</dbReference>
<feature type="region of interest" description="Disordered" evidence="4">
    <location>
        <begin position="169"/>
        <end position="192"/>
    </location>
</feature>
<evidence type="ECO:0000313" key="7">
    <source>
        <dbReference type="Proteomes" id="UP000267029"/>
    </source>
</evidence>
<organism evidence="6 7">
    <name type="scientific">Mesocestoides corti</name>
    <name type="common">Flatworm</name>
    <dbReference type="NCBI Taxonomy" id="53468"/>
    <lineage>
        <taxon>Eukaryota</taxon>
        <taxon>Metazoa</taxon>
        <taxon>Spiralia</taxon>
        <taxon>Lophotrochozoa</taxon>
        <taxon>Platyhelminthes</taxon>
        <taxon>Cestoda</taxon>
        <taxon>Eucestoda</taxon>
        <taxon>Cyclophyllidea</taxon>
        <taxon>Mesocestoididae</taxon>
        <taxon>Mesocestoides</taxon>
    </lineage>
</organism>
<accession>A0A0R3UIF6</accession>
<feature type="region of interest" description="Disordered" evidence="4">
    <location>
        <begin position="70"/>
        <end position="98"/>
    </location>
</feature>
<keyword evidence="7" id="KW-1185">Reference proteome</keyword>
<dbReference type="GO" id="GO:0005737">
    <property type="term" value="C:cytoplasm"/>
    <property type="evidence" value="ECO:0007669"/>
    <property type="project" value="UniProtKB-SubCell"/>
</dbReference>
<dbReference type="PANTHER" id="PTHR13438:SF2">
    <property type="entry name" value="AMINOACYL TRNA SYNTHASE COMPLEX-INTERACTING MULTIFUNCTIONAL PROTEIN 2"/>
    <property type="match status" value="1"/>
</dbReference>
<sequence length="403" mass="44209">MYRLNPVVNESYSDISHTDSMYRCTLPSQPSSTEGTASEPAGACSLNSLDKFIVNESGARSKLGQAIQARKKEQNKPSSAADNISCNTTFKTPQSKPGNEMLLDRYIIRKTAPVSKLGKHLQSQKEGPKESPEDLRLKHRLEELEQRLDAFLVPMGLVESSPHVAPFVFSEGDGTNTSTGPSQNPARSAEHSVLVSSTGRSQPNHCAVSSPIDLAIHCDPKSPPFAILLYSKLLQLAGRSISLRFYRHSSLESVPKHLSEIENFFVGPERSLSSEVILSVIWRTCPFNCMAISNPFTDLPLYGESTVLMSLARNTCNFSKSLDLLSKIDQDISSGNESLQSECIKAVASSSGETFSVPEISLFVSCVQAGLIPMLQKTAKAWFEKCMSDKNFASTKRLIQLFH</sequence>
<dbReference type="GO" id="GO:0017101">
    <property type="term" value="C:aminoacyl-tRNA synthetase multienzyme complex"/>
    <property type="evidence" value="ECO:0007669"/>
    <property type="project" value="InterPro"/>
</dbReference>
<evidence type="ECO:0000256" key="4">
    <source>
        <dbReference type="SAM" id="MobiDB-lite"/>
    </source>
</evidence>
<dbReference type="PANTHER" id="PTHR13438">
    <property type="entry name" value="AMINOACYL TRNA SYNTHASE COMPLEX-INTERACTING MULTIFUNCTIONAL PROTEIN"/>
    <property type="match status" value="1"/>
</dbReference>
<dbReference type="Proteomes" id="UP000267029">
    <property type="component" value="Unassembled WGS sequence"/>
</dbReference>
<feature type="domain" description="AIMP2 thioredoxin-like" evidence="5">
    <location>
        <begin position="212"/>
        <end position="295"/>
    </location>
</feature>
<feature type="compositionally biased region" description="Polar residues" evidence="4">
    <location>
        <begin position="76"/>
        <end position="97"/>
    </location>
</feature>
<protein>
    <recommendedName>
        <fullName evidence="5">AIMP2 thioredoxin-like domain-containing protein</fullName>
    </recommendedName>
</protein>
<name>A0A0R3UIF6_MESCO</name>
<dbReference type="AlphaFoldDB" id="A0A0R3UIF6"/>
<gene>
    <name evidence="6" type="ORF">MCOS_LOCUS7207</name>
</gene>
<reference evidence="6 7" key="1">
    <citation type="submission" date="2018-10" db="EMBL/GenBank/DDBJ databases">
        <authorList>
            <consortium name="Pathogen Informatics"/>
        </authorList>
    </citation>
    <scope>NUCLEOTIDE SEQUENCE [LARGE SCALE GENOMIC DNA]</scope>
</reference>